<organism evidence="2 3">
    <name type="scientific">Teratosphaeria nubilosa</name>
    <dbReference type="NCBI Taxonomy" id="161662"/>
    <lineage>
        <taxon>Eukaryota</taxon>
        <taxon>Fungi</taxon>
        <taxon>Dikarya</taxon>
        <taxon>Ascomycota</taxon>
        <taxon>Pezizomycotina</taxon>
        <taxon>Dothideomycetes</taxon>
        <taxon>Dothideomycetidae</taxon>
        <taxon>Mycosphaerellales</taxon>
        <taxon>Teratosphaeriaceae</taxon>
        <taxon>Teratosphaeria</taxon>
    </lineage>
</organism>
<evidence type="ECO:0000313" key="3">
    <source>
        <dbReference type="Proteomes" id="UP000799436"/>
    </source>
</evidence>
<dbReference type="OrthoDB" id="10474288at2759"/>
<feature type="compositionally biased region" description="Polar residues" evidence="1">
    <location>
        <begin position="1"/>
        <end position="16"/>
    </location>
</feature>
<feature type="compositionally biased region" description="Low complexity" evidence="1">
    <location>
        <begin position="83"/>
        <end position="96"/>
    </location>
</feature>
<feature type="region of interest" description="Disordered" evidence="1">
    <location>
        <begin position="1"/>
        <end position="102"/>
    </location>
</feature>
<evidence type="ECO:0000256" key="1">
    <source>
        <dbReference type="SAM" id="MobiDB-lite"/>
    </source>
</evidence>
<evidence type="ECO:0000313" key="2">
    <source>
        <dbReference type="EMBL" id="KAF2770292.1"/>
    </source>
</evidence>
<gene>
    <name evidence="2" type="ORF">EJ03DRAFT_350622</name>
</gene>
<keyword evidence="3" id="KW-1185">Reference proteome</keyword>
<feature type="compositionally biased region" description="Low complexity" evidence="1">
    <location>
        <begin position="27"/>
        <end position="41"/>
    </location>
</feature>
<protein>
    <submittedName>
        <fullName evidence="2">Uncharacterized protein</fullName>
    </submittedName>
</protein>
<proteinExistence type="predicted"/>
<accession>A0A6G1LCI3</accession>
<dbReference type="AlphaFoldDB" id="A0A6G1LCI3"/>
<sequence>MSSTYALVRNTYSRSPPTAYAPTEVLTSTPAPSRPSSTTTRGRPRHHQPSSANAEKTPTSAFFTLRKAEKDRRGGYPPERICSSSSSSLAPSDSISQPGCYQHDENVSRARYAYPRGHEAEWRARTGFRCEWEVPYYEVENDFGGNYLVDVVPGEGMEGR</sequence>
<dbReference type="EMBL" id="ML995827">
    <property type="protein sequence ID" value="KAF2770292.1"/>
    <property type="molecule type" value="Genomic_DNA"/>
</dbReference>
<feature type="compositionally biased region" description="Polar residues" evidence="1">
    <location>
        <begin position="49"/>
        <end position="62"/>
    </location>
</feature>
<name>A0A6G1LCI3_9PEZI</name>
<dbReference type="Proteomes" id="UP000799436">
    <property type="component" value="Unassembled WGS sequence"/>
</dbReference>
<reference evidence="2" key="1">
    <citation type="journal article" date="2020" name="Stud. Mycol.">
        <title>101 Dothideomycetes genomes: a test case for predicting lifestyles and emergence of pathogens.</title>
        <authorList>
            <person name="Haridas S."/>
            <person name="Albert R."/>
            <person name="Binder M."/>
            <person name="Bloem J."/>
            <person name="Labutti K."/>
            <person name="Salamov A."/>
            <person name="Andreopoulos B."/>
            <person name="Baker S."/>
            <person name="Barry K."/>
            <person name="Bills G."/>
            <person name="Bluhm B."/>
            <person name="Cannon C."/>
            <person name="Castanera R."/>
            <person name="Culley D."/>
            <person name="Daum C."/>
            <person name="Ezra D."/>
            <person name="Gonzalez J."/>
            <person name="Henrissat B."/>
            <person name="Kuo A."/>
            <person name="Liang C."/>
            <person name="Lipzen A."/>
            <person name="Lutzoni F."/>
            <person name="Magnuson J."/>
            <person name="Mondo S."/>
            <person name="Nolan M."/>
            <person name="Ohm R."/>
            <person name="Pangilinan J."/>
            <person name="Park H.-J."/>
            <person name="Ramirez L."/>
            <person name="Alfaro M."/>
            <person name="Sun H."/>
            <person name="Tritt A."/>
            <person name="Yoshinaga Y."/>
            <person name="Zwiers L.-H."/>
            <person name="Turgeon B."/>
            <person name="Goodwin S."/>
            <person name="Spatafora J."/>
            <person name="Crous P."/>
            <person name="Grigoriev I."/>
        </authorList>
    </citation>
    <scope>NUCLEOTIDE SEQUENCE</scope>
    <source>
        <strain evidence="2">CBS 116005</strain>
    </source>
</reference>